<keyword evidence="3" id="KW-1185">Reference proteome</keyword>
<reference evidence="2" key="1">
    <citation type="submission" date="2022-04" db="EMBL/GenBank/DDBJ databases">
        <title>Flavobacterium pygoscelis sp. nov. isolated from Chinstrap chick (Pygoscelis antarcticus).</title>
        <authorList>
            <person name="Irgang R."/>
            <person name="Poblete-Morales M."/>
            <person name="Avendano-Herrera R."/>
        </authorList>
    </citation>
    <scope>NUCLEOTIDE SEQUENCE</scope>
    <source>
        <strain evidence="2">I-SCBP12n</strain>
    </source>
</reference>
<dbReference type="NCBIfam" id="TIGR03519">
    <property type="entry name" value="T9SS_PorP_fam"/>
    <property type="match status" value="1"/>
</dbReference>
<dbReference type="EMBL" id="JALNUB010000005">
    <property type="protein sequence ID" value="MCK8142150.1"/>
    <property type="molecule type" value="Genomic_DNA"/>
</dbReference>
<dbReference type="InterPro" id="IPR019861">
    <property type="entry name" value="PorP/SprF_Bacteroidetes"/>
</dbReference>
<comment type="caution">
    <text evidence="2">The sequence shown here is derived from an EMBL/GenBank/DDBJ whole genome shotgun (WGS) entry which is preliminary data.</text>
</comment>
<feature type="chain" id="PRO_5040742921" evidence="1">
    <location>
        <begin position="21"/>
        <end position="332"/>
    </location>
</feature>
<evidence type="ECO:0000256" key="1">
    <source>
        <dbReference type="SAM" id="SignalP"/>
    </source>
</evidence>
<evidence type="ECO:0000313" key="3">
    <source>
        <dbReference type="Proteomes" id="UP001139260"/>
    </source>
</evidence>
<organism evidence="2 3">
    <name type="scientific">Flavobacterium pygoscelis</name>
    <dbReference type="NCBI Taxonomy" id="2893176"/>
    <lineage>
        <taxon>Bacteria</taxon>
        <taxon>Pseudomonadati</taxon>
        <taxon>Bacteroidota</taxon>
        <taxon>Flavobacteriia</taxon>
        <taxon>Flavobacteriales</taxon>
        <taxon>Flavobacteriaceae</taxon>
        <taxon>Flavobacterium</taxon>
    </lineage>
</organism>
<proteinExistence type="predicted"/>
<accession>A0A9X2BNP5</accession>
<name>A0A9X2BNP5_9FLAO</name>
<gene>
    <name evidence="2" type="ORF">MW871_09635</name>
</gene>
<dbReference type="RefSeq" id="WP_248428378.1">
    <property type="nucleotide sequence ID" value="NZ_JALNUB010000005.1"/>
</dbReference>
<dbReference type="Pfam" id="PF11751">
    <property type="entry name" value="PorP_SprF"/>
    <property type="match status" value="1"/>
</dbReference>
<sequence length="332" mass="37842">MIFKLRISISLFFLSFYCFAQEGIPVYSDYLSDNYYLIHPSMAGASNCAKVRLTARKQWFNQDDAPELQTISFNGRVGEKAGAGIILFNDKNGYHSQKGVKLTYAYHLMFSRDEVDLNQLSFGMSAGLIQSQLDETEFLKSGDYDPNINGSIVQKDTYFNVDIGASYNFLDFYAHATVKNAVETRRDIYSVYESDNLRKYLLSVGYIFGNKEKLLLEPSLLFQMVDKTKEKSIDVNLKVYKNLDFGRLWGGLSYRRSFDGAEYKNGNSIALQKLQYITPIVGVNFNKFMFAYTYSQLSGNVKFDNGGYHQITLGIDLFCKPVKYDCNCPAIN</sequence>
<dbReference type="Proteomes" id="UP001139260">
    <property type="component" value="Unassembled WGS sequence"/>
</dbReference>
<evidence type="ECO:0000313" key="2">
    <source>
        <dbReference type="EMBL" id="MCK8142150.1"/>
    </source>
</evidence>
<protein>
    <submittedName>
        <fullName evidence="2">Type IX secretion system membrane protein PorP/SprF</fullName>
    </submittedName>
</protein>
<feature type="signal peptide" evidence="1">
    <location>
        <begin position="1"/>
        <end position="20"/>
    </location>
</feature>
<dbReference type="AlphaFoldDB" id="A0A9X2BNP5"/>
<keyword evidence="1" id="KW-0732">Signal</keyword>